<comment type="similarity">
    <text evidence="2">Belongs to the major facilitator superfamily.</text>
</comment>
<sequence>MTLILIIVYLSFISLGLPDSLLGSAWPAMYGELGVSISSISWISVITTGGTVLSSLLSGTMIKRFGTARVTLVSILLTAIALFGFAFSGSFLGLCILAIPLGLGAGSVDAALNNFVALYFKASHMSWLHSFWGLGATMGPLILSFFIARGSWENGYLAIGILQLILVAFITSSLPKWKQVENKDANDASEAEVVFQSKKSVLKKNSVKLSVLAFFLYSAIETTTGLWSSTYLVEYKSLAPEVAARWTSLFFLGITIGRLISGFLTYTMSNKLLIRLGQLICAFGGVLLLLPFSNLFSMAGLLFIGLGCAPIYPSMIHDTPNRFGRGASQSVMGLQVAFAYIGSSIMPLIFSGLVSFSTIGLFPVYILLSVVVMTLCSEKMNTSVKHELLSNK</sequence>
<evidence type="ECO:0000256" key="5">
    <source>
        <dbReference type="ARBA" id="ARBA00022989"/>
    </source>
</evidence>
<evidence type="ECO:0000256" key="6">
    <source>
        <dbReference type="ARBA" id="ARBA00023136"/>
    </source>
</evidence>
<keyword evidence="4 7" id="KW-0812">Transmembrane</keyword>
<feature type="transmembrane region" description="Helical" evidence="7">
    <location>
        <begin position="209"/>
        <end position="230"/>
    </location>
</feature>
<dbReference type="Proteomes" id="UP000199136">
    <property type="component" value="Unassembled WGS sequence"/>
</dbReference>
<feature type="transmembrane region" description="Helical" evidence="7">
    <location>
        <begin position="70"/>
        <end position="91"/>
    </location>
</feature>
<evidence type="ECO:0000256" key="2">
    <source>
        <dbReference type="ARBA" id="ARBA00008335"/>
    </source>
</evidence>
<feature type="transmembrane region" description="Helical" evidence="7">
    <location>
        <begin position="97"/>
        <end position="120"/>
    </location>
</feature>
<evidence type="ECO:0000256" key="7">
    <source>
        <dbReference type="SAM" id="Phobius"/>
    </source>
</evidence>
<proteinExistence type="inferred from homology"/>
<reference evidence="9 10" key="1">
    <citation type="submission" date="2016-10" db="EMBL/GenBank/DDBJ databases">
        <authorList>
            <person name="de Groot N.N."/>
        </authorList>
    </citation>
    <scope>NUCLEOTIDE SEQUENCE [LARGE SCALE GENOMIC DNA]</scope>
    <source>
        <strain evidence="9 10">DSM 20581</strain>
    </source>
</reference>
<dbReference type="PROSITE" id="PS50850">
    <property type="entry name" value="MFS"/>
    <property type="match status" value="1"/>
</dbReference>
<evidence type="ECO:0000313" key="10">
    <source>
        <dbReference type="Proteomes" id="UP000199136"/>
    </source>
</evidence>
<dbReference type="RefSeq" id="WP_092479472.1">
    <property type="nucleotide sequence ID" value="NZ_FOXW01000001.1"/>
</dbReference>
<feature type="transmembrane region" description="Helical" evidence="7">
    <location>
        <begin position="127"/>
        <end position="148"/>
    </location>
</feature>
<dbReference type="InterPro" id="IPR051788">
    <property type="entry name" value="MFS_Transporter"/>
</dbReference>
<gene>
    <name evidence="9" type="ORF">SAMN04488506_0404</name>
</gene>
<feature type="transmembrane region" description="Helical" evidence="7">
    <location>
        <begin position="272"/>
        <end position="289"/>
    </location>
</feature>
<dbReference type="InterPro" id="IPR011701">
    <property type="entry name" value="MFS"/>
</dbReference>
<evidence type="ECO:0000256" key="4">
    <source>
        <dbReference type="ARBA" id="ARBA00022692"/>
    </source>
</evidence>
<keyword evidence="5 7" id="KW-1133">Transmembrane helix</keyword>
<dbReference type="InterPro" id="IPR036259">
    <property type="entry name" value="MFS_trans_sf"/>
</dbReference>
<evidence type="ECO:0000256" key="1">
    <source>
        <dbReference type="ARBA" id="ARBA00004651"/>
    </source>
</evidence>
<dbReference type="OrthoDB" id="9795150at2"/>
<dbReference type="STRING" id="82801.SAMN04488506_0404"/>
<dbReference type="GO" id="GO:0005886">
    <property type="term" value="C:plasma membrane"/>
    <property type="evidence" value="ECO:0007669"/>
    <property type="project" value="UniProtKB-SubCell"/>
</dbReference>
<dbReference type="Pfam" id="PF07690">
    <property type="entry name" value="MFS_1"/>
    <property type="match status" value="1"/>
</dbReference>
<feature type="domain" description="Major facilitator superfamily (MFS) profile" evidence="8">
    <location>
        <begin position="4"/>
        <end position="381"/>
    </location>
</feature>
<feature type="transmembrane region" description="Helical" evidence="7">
    <location>
        <begin position="242"/>
        <end position="260"/>
    </location>
</feature>
<keyword evidence="3" id="KW-0813">Transport</keyword>
<name>A0A1I5V7V0_9LACT</name>
<dbReference type="EMBL" id="FOXW01000001">
    <property type="protein sequence ID" value="SFQ03481.1"/>
    <property type="molecule type" value="Genomic_DNA"/>
</dbReference>
<feature type="transmembrane region" description="Helical" evidence="7">
    <location>
        <begin position="295"/>
        <end position="312"/>
    </location>
</feature>
<feature type="transmembrane region" description="Helical" evidence="7">
    <location>
        <begin position="332"/>
        <end position="350"/>
    </location>
</feature>
<evidence type="ECO:0000256" key="3">
    <source>
        <dbReference type="ARBA" id="ARBA00022448"/>
    </source>
</evidence>
<feature type="transmembrane region" description="Helical" evidence="7">
    <location>
        <begin position="356"/>
        <end position="376"/>
    </location>
</feature>
<accession>A0A1I5V7V0</accession>
<dbReference type="Gene3D" id="1.20.1250.20">
    <property type="entry name" value="MFS general substrate transporter like domains"/>
    <property type="match status" value="1"/>
</dbReference>
<feature type="transmembrane region" description="Helical" evidence="7">
    <location>
        <begin position="39"/>
        <end position="58"/>
    </location>
</feature>
<feature type="transmembrane region" description="Helical" evidence="7">
    <location>
        <begin position="154"/>
        <end position="174"/>
    </location>
</feature>
<organism evidence="9 10">
    <name type="scientific">Desemzia incerta</name>
    <dbReference type="NCBI Taxonomy" id="82801"/>
    <lineage>
        <taxon>Bacteria</taxon>
        <taxon>Bacillati</taxon>
        <taxon>Bacillota</taxon>
        <taxon>Bacilli</taxon>
        <taxon>Lactobacillales</taxon>
        <taxon>Carnobacteriaceae</taxon>
        <taxon>Desemzia</taxon>
    </lineage>
</organism>
<keyword evidence="6 7" id="KW-0472">Membrane</keyword>
<dbReference type="PANTHER" id="PTHR23514">
    <property type="entry name" value="BYPASS OF STOP CODON PROTEIN 6"/>
    <property type="match status" value="1"/>
</dbReference>
<dbReference type="SUPFAM" id="SSF103473">
    <property type="entry name" value="MFS general substrate transporter"/>
    <property type="match status" value="1"/>
</dbReference>
<evidence type="ECO:0000313" key="9">
    <source>
        <dbReference type="EMBL" id="SFQ03481.1"/>
    </source>
</evidence>
<dbReference type="PANTHER" id="PTHR23514:SF3">
    <property type="entry name" value="BYPASS OF STOP CODON PROTEIN 6"/>
    <property type="match status" value="1"/>
</dbReference>
<protein>
    <submittedName>
        <fullName evidence="9">Fucose permease</fullName>
    </submittedName>
</protein>
<dbReference type="InterPro" id="IPR020846">
    <property type="entry name" value="MFS_dom"/>
</dbReference>
<dbReference type="AlphaFoldDB" id="A0A1I5V7V0"/>
<keyword evidence="10" id="KW-1185">Reference proteome</keyword>
<evidence type="ECO:0000259" key="8">
    <source>
        <dbReference type="PROSITE" id="PS50850"/>
    </source>
</evidence>
<dbReference type="GO" id="GO:0022857">
    <property type="term" value="F:transmembrane transporter activity"/>
    <property type="evidence" value="ECO:0007669"/>
    <property type="project" value="InterPro"/>
</dbReference>
<comment type="subcellular location">
    <subcellularLocation>
        <location evidence="1">Cell membrane</location>
        <topology evidence="1">Multi-pass membrane protein</topology>
    </subcellularLocation>
</comment>